<dbReference type="PROSITE" id="PS51186">
    <property type="entry name" value="GNAT"/>
    <property type="match status" value="1"/>
</dbReference>
<dbReference type="PANTHER" id="PTHR42919">
    <property type="entry name" value="N-ALPHA-ACETYLTRANSFERASE"/>
    <property type="match status" value="1"/>
</dbReference>
<dbReference type="CDD" id="cd04301">
    <property type="entry name" value="NAT_SF"/>
    <property type="match status" value="1"/>
</dbReference>
<dbReference type="RefSeq" id="WP_058949145.1">
    <property type="nucleotide sequence ID" value="NZ_BBXV01000004.1"/>
</dbReference>
<evidence type="ECO:0000313" key="4">
    <source>
        <dbReference type="EMBL" id="GAQ16315.1"/>
    </source>
</evidence>
<protein>
    <submittedName>
        <fullName evidence="4">Ribosomal-protein-alanine acetyltransferase</fullName>
    </submittedName>
</protein>
<proteinExistence type="predicted"/>
<dbReference type="Proteomes" id="UP000052946">
    <property type="component" value="Unassembled WGS sequence"/>
</dbReference>
<evidence type="ECO:0000256" key="2">
    <source>
        <dbReference type="ARBA" id="ARBA00023315"/>
    </source>
</evidence>
<feature type="domain" description="N-acetyltransferase" evidence="3">
    <location>
        <begin position="10"/>
        <end position="153"/>
    </location>
</feature>
<dbReference type="AlphaFoldDB" id="A0A0U9H1Y8"/>
<dbReference type="InterPro" id="IPR000182">
    <property type="entry name" value="GNAT_dom"/>
</dbReference>
<dbReference type="PANTHER" id="PTHR42919:SF8">
    <property type="entry name" value="N-ALPHA-ACETYLTRANSFERASE 50"/>
    <property type="match status" value="1"/>
</dbReference>
<dbReference type="Gene3D" id="3.40.630.30">
    <property type="match status" value="1"/>
</dbReference>
<evidence type="ECO:0000256" key="1">
    <source>
        <dbReference type="ARBA" id="ARBA00022679"/>
    </source>
</evidence>
<evidence type="ECO:0000259" key="3">
    <source>
        <dbReference type="PROSITE" id="PS51186"/>
    </source>
</evidence>
<keyword evidence="2" id="KW-0012">Acyltransferase</keyword>
<dbReference type="InterPro" id="IPR016181">
    <property type="entry name" value="Acyl_CoA_acyltransferase"/>
</dbReference>
<gene>
    <name evidence="4" type="ORF">OPHB3_0231</name>
</gene>
<reference evidence="4 5" key="2">
    <citation type="journal article" date="2016" name="Genome Announc.">
        <title>Draft Genome Sequence of Oceanobacillus picturae Heshi-B3, Isolated from Fermented Rice Bran in a Traditional Japanese Seafood Dish.</title>
        <authorList>
            <person name="Akuzawa S."/>
            <person name="Nagaoka J."/>
            <person name="Kanekatsu M."/>
            <person name="Kanesaki Y."/>
            <person name="Suzuki T."/>
        </authorList>
    </citation>
    <scope>NUCLEOTIDE SEQUENCE [LARGE SCALE GENOMIC DNA]</scope>
    <source>
        <strain evidence="4 5">Heshi-B3</strain>
    </source>
</reference>
<dbReference type="OrthoDB" id="360261at2"/>
<sequence length="153" mass="18371">MEITQTKDSNLVAKLNKPVHDLHYSLYPHYFKEYNYKAIKEEFKKLIEKKQFVFLLVEDNQQAVGYAWIEMKEYPESAFKKSYEVVYVHQISILSTQQKKGYGTNLMNYIYKLASEQGIDKVELDYWVDNITAKDFYDKQGFVEYREVVYKQQ</sequence>
<evidence type="ECO:0000313" key="5">
    <source>
        <dbReference type="Proteomes" id="UP000052946"/>
    </source>
</evidence>
<reference evidence="5" key="1">
    <citation type="submission" date="2015-07" db="EMBL/GenBank/DDBJ databases">
        <title>Draft Genome Sequence of Oceanobacillus picturae Heshi-B3 that Was Isolated from Fermented Rice Bran with Aging Salted Mackerel, Which Was Named Heshiko as Traditional Fermented Seafood in Japan.</title>
        <authorList>
            <person name="Akuzawa S."/>
            <person name="Nakagawa J."/>
            <person name="Kanekatsu T."/>
            <person name="Kanesaki Y."/>
            <person name="Suzuki T."/>
        </authorList>
    </citation>
    <scope>NUCLEOTIDE SEQUENCE [LARGE SCALE GENOMIC DNA]</scope>
    <source>
        <strain evidence="5">Heshi-B3</strain>
    </source>
</reference>
<keyword evidence="1 4" id="KW-0808">Transferase</keyword>
<dbReference type="GO" id="GO:0016747">
    <property type="term" value="F:acyltransferase activity, transferring groups other than amino-acyl groups"/>
    <property type="evidence" value="ECO:0007669"/>
    <property type="project" value="InterPro"/>
</dbReference>
<dbReference type="Pfam" id="PF00583">
    <property type="entry name" value="Acetyltransf_1"/>
    <property type="match status" value="1"/>
</dbReference>
<dbReference type="EMBL" id="BBXV01000004">
    <property type="protein sequence ID" value="GAQ16315.1"/>
    <property type="molecule type" value="Genomic_DNA"/>
</dbReference>
<organism evidence="4 5">
    <name type="scientific">Oceanobacillus picturae</name>
    <dbReference type="NCBI Taxonomy" id="171693"/>
    <lineage>
        <taxon>Bacteria</taxon>
        <taxon>Bacillati</taxon>
        <taxon>Bacillota</taxon>
        <taxon>Bacilli</taxon>
        <taxon>Bacillales</taxon>
        <taxon>Bacillaceae</taxon>
        <taxon>Oceanobacillus</taxon>
    </lineage>
</organism>
<comment type="caution">
    <text evidence="4">The sequence shown here is derived from an EMBL/GenBank/DDBJ whole genome shotgun (WGS) entry which is preliminary data.</text>
</comment>
<accession>A0A0U9H1Y8</accession>
<name>A0A0U9H1Y8_9BACI</name>
<dbReference type="SUPFAM" id="SSF55729">
    <property type="entry name" value="Acyl-CoA N-acyltransferases (Nat)"/>
    <property type="match status" value="1"/>
</dbReference>
<dbReference type="InterPro" id="IPR051556">
    <property type="entry name" value="N-term/lysine_N-AcTrnsfr"/>
</dbReference>